<sequence length="72" mass="8217">MIGFFVLLLLMLIKPKILRKIENILWANKDKSSDPYLACMRGQGMSGNVVKTYTKHAVTKFNTRTRGQAIDM</sequence>
<dbReference type="Proteomes" id="UP000003323">
    <property type="component" value="Unassembled WGS sequence"/>
</dbReference>
<accession>E0Q8G1</accession>
<reference evidence="1 2" key="1">
    <citation type="submission" date="2010-08" db="EMBL/GenBank/DDBJ databases">
        <authorList>
            <person name="Muzny D."/>
            <person name="Qin X."/>
            <person name="Deng J."/>
            <person name="Jiang H."/>
            <person name="Liu Y."/>
            <person name="Qu J."/>
            <person name="Song X.-Z."/>
            <person name="Zhang L."/>
            <person name="Thornton R."/>
            <person name="Coyle M."/>
            <person name="Francisco L."/>
            <person name="Jackson L."/>
            <person name="Javaid M."/>
            <person name="Korchina V."/>
            <person name="Kovar C."/>
            <person name="Mata R."/>
            <person name="Mathew T."/>
            <person name="Ngo R."/>
            <person name="Nguyen L."/>
            <person name="Nguyen N."/>
            <person name="Okwuonu G."/>
            <person name="Ongeri F."/>
            <person name="Pham C."/>
            <person name="Simmons D."/>
            <person name="Wilczek-Boney K."/>
            <person name="Hale W."/>
            <person name="Jakkamsetti A."/>
            <person name="Pham P."/>
            <person name="Ruth R."/>
            <person name="San Lucas F."/>
            <person name="Warren J."/>
            <person name="Zhang J."/>
            <person name="Zhao Z."/>
            <person name="Zhou C."/>
            <person name="Zhu D."/>
            <person name="Lee S."/>
            <person name="Bess C."/>
            <person name="Blankenburg K."/>
            <person name="Forbes L."/>
            <person name="Fu Q."/>
            <person name="Gubbala S."/>
            <person name="Hirani K."/>
            <person name="Jayaseelan J.C."/>
            <person name="Lara F."/>
            <person name="Munidasa M."/>
            <person name="Palculict T."/>
            <person name="Patil S."/>
            <person name="Pu L.-L."/>
            <person name="Saada N."/>
            <person name="Tang L."/>
            <person name="Weissenberger G."/>
            <person name="Zhu Y."/>
            <person name="Hemphill L."/>
            <person name="Shang Y."/>
            <person name="Youmans B."/>
            <person name="Ayvaz T."/>
            <person name="Ross M."/>
            <person name="Santibanez J."/>
            <person name="Aqrawi P."/>
            <person name="Gross S."/>
            <person name="Joshi V."/>
            <person name="Fowler G."/>
            <person name="Nazareth L."/>
            <person name="Reid J."/>
            <person name="Worley K."/>
            <person name="Petrosino J."/>
            <person name="Highlander S."/>
            <person name="Gibbs R."/>
        </authorList>
    </citation>
    <scope>NUCLEOTIDE SEQUENCE [LARGE SCALE GENOMIC DNA]</scope>
    <source>
        <strain evidence="1 2">ATCC 27679</strain>
    </source>
</reference>
<name>E0Q8G1_9BIFI</name>
<organism evidence="1 2">
    <name type="scientific">Bifidobacterium dentium ATCC 27679</name>
    <dbReference type="NCBI Taxonomy" id="871562"/>
    <lineage>
        <taxon>Bacteria</taxon>
        <taxon>Bacillati</taxon>
        <taxon>Actinomycetota</taxon>
        <taxon>Actinomycetes</taxon>
        <taxon>Bifidobacteriales</taxon>
        <taxon>Bifidobacteriaceae</taxon>
        <taxon>Bifidobacterium</taxon>
    </lineage>
</organism>
<dbReference type="AlphaFoldDB" id="E0Q8G1"/>
<gene>
    <name evidence="1" type="ORF">HMPREF0168_1419</name>
</gene>
<evidence type="ECO:0000313" key="1">
    <source>
        <dbReference type="EMBL" id="EFM41103.1"/>
    </source>
</evidence>
<comment type="caution">
    <text evidence="1">The sequence shown here is derived from an EMBL/GenBank/DDBJ whole genome shotgun (WGS) entry which is preliminary data.</text>
</comment>
<dbReference type="HOGENOM" id="CLU_2714251_0_0_11"/>
<evidence type="ECO:0000313" key="2">
    <source>
        <dbReference type="Proteomes" id="UP000003323"/>
    </source>
</evidence>
<dbReference type="EMBL" id="AEEQ01000010">
    <property type="protein sequence ID" value="EFM41103.1"/>
    <property type="molecule type" value="Genomic_DNA"/>
</dbReference>
<protein>
    <submittedName>
        <fullName evidence="1">Uncharacterized protein</fullName>
    </submittedName>
</protein>
<proteinExistence type="predicted"/>